<dbReference type="PANTHER" id="PTHR31862">
    <property type="entry name" value="UPF0261 DOMAIN PROTEIN (AFU_ORTHOLOGUE AFUA_1G10120)"/>
    <property type="match status" value="1"/>
</dbReference>
<dbReference type="PIRSF" id="PIRSF034452">
    <property type="entry name" value="TIM-br_sig_trnsd"/>
    <property type="match status" value="1"/>
</dbReference>
<dbReference type="Pfam" id="PF09370">
    <property type="entry name" value="PEP_hydrolase"/>
    <property type="match status" value="1"/>
</dbReference>
<dbReference type="PANTHER" id="PTHR31862:SF1">
    <property type="entry name" value="UPF0261 DOMAIN PROTEIN (AFU_ORTHOLOGUE AFUA_1G10120)"/>
    <property type="match status" value="1"/>
</dbReference>
<feature type="domain" description="TIM-barrel" evidence="1">
    <location>
        <begin position="7"/>
        <end position="277"/>
    </location>
</feature>
<proteinExistence type="predicted"/>
<dbReference type="InterPro" id="IPR051353">
    <property type="entry name" value="Tobamovirus_resist_UPF0261"/>
</dbReference>
<accession>A0A6J4K995</accession>
<sequence length="282" mass="30251">MRYTRQQVLDRLHAQTTASRSIVGAGAGTGISAKFAEAGGADLIIIYNSGRYRMAGHGSLSGLLAFGDANQIVYEMGEREVLPVVKEVPVIAGVNGTDPLRQMPHFLKRLDDLGFSGINNFPTVGLIDGHFRAELEATNLGFNKEVDMIRTAHEMGFFTIVYVFNPEESTRMAQAGADVVIAHMGLTVGGSIGLAREGGVAMKLEDAPAKVQAIGEAAWAVNKECILVSHGGPIATPDDARYVQEHSDALGFIGASSMERLPVETAITQTVRAFKELPLRKR</sequence>
<protein>
    <submittedName>
        <fullName evidence="2">TIM-barrel signal transduction protein</fullName>
    </submittedName>
</protein>
<dbReference type="SUPFAM" id="SSF51621">
    <property type="entry name" value="Phosphoenolpyruvate/pyruvate domain"/>
    <property type="match status" value="1"/>
</dbReference>
<evidence type="ECO:0000259" key="1">
    <source>
        <dbReference type="Pfam" id="PF09370"/>
    </source>
</evidence>
<dbReference type="EMBL" id="CADCTC010000289">
    <property type="protein sequence ID" value="CAA9299752.1"/>
    <property type="molecule type" value="Genomic_DNA"/>
</dbReference>
<dbReference type="AlphaFoldDB" id="A0A6J4K995"/>
<name>A0A6J4K995_9CHLR</name>
<gene>
    <name evidence="2" type="ORF">AVDCRST_MAG77-5480</name>
</gene>
<organism evidence="2">
    <name type="scientific">uncultured Chloroflexota bacterium</name>
    <dbReference type="NCBI Taxonomy" id="166587"/>
    <lineage>
        <taxon>Bacteria</taxon>
        <taxon>Bacillati</taxon>
        <taxon>Chloroflexota</taxon>
        <taxon>environmental samples</taxon>
    </lineage>
</organism>
<dbReference type="InterPro" id="IPR015813">
    <property type="entry name" value="Pyrv/PenolPyrv_kinase-like_dom"/>
</dbReference>
<dbReference type="Gene3D" id="3.20.20.70">
    <property type="entry name" value="Aldolase class I"/>
    <property type="match status" value="1"/>
</dbReference>
<reference evidence="2" key="1">
    <citation type="submission" date="2020-02" db="EMBL/GenBank/DDBJ databases">
        <authorList>
            <person name="Meier V. D."/>
        </authorList>
    </citation>
    <scope>NUCLEOTIDE SEQUENCE</scope>
    <source>
        <strain evidence="2">AVDCRST_MAG77</strain>
    </source>
</reference>
<evidence type="ECO:0000313" key="2">
    <source>
        <dbReference type="EMBL" id="CAA9299752.1"/>
    </source>
</evidence>
<dbReference type="Gene3D" id="1.20.5.460">
    <property type="entry name" value="Single helix bin"/>
    <property type="match status" value="1"/>
</dbReference>
<dbReference type="InterPro" id="IPR013785">
    <property type="entry name" value="Aldolase_TIM"/>
</dbReference>
<dbReference type="InterPro" id="IPR009215">
    <property type="entry name" value="TIM-br_IGPS-like"/>
</dbReference>
<dbReference type="GO" id="GO:0003824">
    <property type="term" value="F:catalytic activity"/>
    <property type="evidence" value="ECO:0007669"/>
    <property type="project" value="InterPro"/>
</dbReference>